<dbReference type="PANTHER" id="PTHR30126:SF40">
    <property type="entry name" value="HTH-TYPE TRANSCRIPTIONAL REGULATOR GLTR"/>
    <property type="match status" value="1"/>
</dbReference>
<evidence type="ECO:0000256" key="3">
    <source>
        <dbReference type="ARBA" id="ARBA00023125"/>
    </source>
</evidence>
<dbReference type="PROSITE" id="PS50931">
    <property type="entry name" value="HTH_LYSR"/>
    <property type="match status" value="1"/>
</dbReference>
<dbReference type="Pfam" id="PF00126">
    <property type="entry name" value="HTH_1"/>
    <property type="match status" value="1"/>
</dbReference>
<keyword evidence="3" id="KW-0238">DNA-binding</keyword>
<name>A0A0R1V1F7_9LACO</name>
<feature type="domain" description="HTH lysR-type" evidence="5">
    <location>
        <begin position="1"/>
        <end position="57"/>
    </location>
</feature>
<dbReference type="RefSeq" id="WP_054756050.1">
    <property type="nucleotide sequence ID" value="NZ_AZFQ01000036.1"/>
</dbReference>
<dbReference type="GO" id="GO:0003700">
    <property type="term" value="F:DNA-binding transcription factor activity"/>
    <property type="evidence" value="ECO:0007669"/>
    <property type="project" value="InterPro"/>
</dbReference>
<protein>
    <recommendedName>
        <fullName evidence="5">HTH lysR-type domain-containing protein</fullName>
    </recommendedName>
</protein>
<dbReference type="Gene3D" id="1.10.10.10">
    <property type="entry name" value="Winged helix-like DNA-binding domain superfamily/Winged helix DNA-binding domain"/>
    <property type="match status" value="1"/>
</dbReference>
<dbReference type="InterPro" id="IPR036390">
    <property type="entry name" value="WH_DNA-bd_sf"/>
</dbReference>
<dbReference type="GeneID" id="98308179"/>
<evidence type="ECO:0000256" key="4">
    <source>
        <dbReference type="ARBA" id="ARBA00023163"/>
    </source>
</evidence>
<keyword evidence="7" id="KW-1185">Reference proteome</keyword>
<dbReference type="PANTHER" id="PTHR30126">
    <property type="entry name" value="HTH-TYPE TRANSCRIPTIONAL REGULATOR"/>
    <property type="match status" value="1"/>
</dbReference>
<dbReference type="InterPro" id="IPR036388">
    <property type="entry name" value="WH-like_DNA-bd_sf"/>
</dbReference>
<dbReference type="GO" id="GO:0000976">
    <property type="term" value="F:transcription cis-regulatory region binding"/>
    <property type="evidence" value="ECO:0007669"/>
    <property type="project" value="TreeGrafter"/>
</dbReference>
<dbReference type="PATRIC" id="fig|1423801.4.peg.778"/>
<evidence type="ECO:0000313" key="6">
    <source>
        <dbReference type="EMBL" id="KRL98948.1"/>
    </source>
</evidence>
<dbReference type="InterPro" id="IPR005119">
    <property type="entry name" value="LysR_subst-bd"/>
</dbReference>
<proteinExistence type="inferred from homology"/>
<reference evidence="6 7" key="1">
    <citation type="journal article" date="2015" name="Genome Announc.">
        <title>Expanding the biotechnology potential of lactobacilli through comparative genomics of 213 strains and associated genera.</title>
        <authorList>
            <person name="Sun Z."/>
            <person name="Harris H.M."/>
            <person name="McCann A."/>
            <person name="Guo C."/>
            <person name="Argimon S."/>
            <person name="Zhang W."/>
            <person name="Yang X."/>
            <person name="Jeffery I.B."/>
            <person name="Cooney J.C."/>
            <person name="Kagawa T.F."/>
            <person name="Liu W."/>
            <person name="Song Y."/>
            <person name="Salvetti E."/>
            <person name="Wrobel A."/>
            <person name="Rasinkangas P."/>
            <person name="Parkhill J."/>
            <person name="Rea M.C."/>
            <person name="O'Sullivan O."/>
            <person name="Ritari J."/>
            <person name="Douillard F.P."/>
            <person name="Paul Ross R."/>
            <person name="Yang R."/>
            <person name="Briner A.E."/>
            <person name="Felis G.E."/>
            <person name="de Vos W.M."/>
            <person name="Barrangou R."/>
            <person name="Klaenhammer T.R."/>
            <person name="Caufield P.W."/>
            <person name="Cui Y."/>
            <person name="Zhang H."/>
            <person name="O'Toole P.W."/>
        </authorList>
    </citation>
    <scope>NUCLEOTIDE SEQUENCE [LARGE SCALE GENOMIC DNA]</scope>
    <source>
        <strain evidence="6 7">DSM 16230</strain>
    </source>
</reference>
<dbReference type="Pfam" id="PF03466">
    <property type="entry name" value="LysR_substrate"/>
    <property type="match status" value="1"/>
</dbReference>
<dbReference type="SUPFAM" id="SSF53850">
    <property type="entry name" value="Periplasmic binding protein-like II"/>
    <property type="match status" value="1"/>
</dbReference>
<dbReference type="OrthoDB" id="9803735at2"/>
<evidence type="ECO:0000313" key="7">
    <source>
        <dbReference type="Proteomes" id="UP000051166"/>
    </source>
</evidence>
<dbReference type="SUPFAM" id="SSF46785">
    <property type="entry name" value="Winged helix' DNA-binding domain"/>
    <property type="match status" value="1"/>
</dbReference>
<dbReference type="EMBL" id="AZFQ01000036">
    <property type="protein sequence ID" value="KRL98948.1"/>
    <property type="molecule type" value="Genomic_DNA"/>
</dbReference>
<dbReference type="Gene3D" id="3.40.190.10">
    <property type="entry name" value="Periplasmic binding protein-like II"/>
    <property type="match status" value="2"/>
</dbReference>
<organism evidence="6 7">
    <name type="scientific">Liquorilactobacillus satsumensis DSM 16230 = JCM 12392</name>
    <dbReference type="NCBI Taxonomy" id="1423801"/>
    <lineage>
        <taxon>Bacteria</taxon>
        <taxon>Bacillati</taxon>
        <taxon>Bacillota</taxon>
        <taxon>Bacilli</taxon>
        <taxon>Lactobacillales</taxon>
        <taxon>Lactobacillaceae</taxon>
        <taxon>Liquorilactobacillus</taxon>
    </lineage>
</organism>
<sequence length="296" mass="33673">MDITELITFKAVVEKKSFSAAAEFLGYSQSNVTKHIKKIEEAVGFALFLRGWKATLTKEGSLFYKEVDDLLNHWKSVCSVSREIETEQIGEVRIGIIEPLSKQLLPRIIGWMKTYRPKMNVTFELGNTARLSALVQNDELDCAFCGKYNDLSQELEFEKIGKDEIIIVALNGHELLQKKAVSLSDVLNYPVVYGDKTCLSYQVFMRTLQQQDLLNKLKTHYICSNQLLIPDILSDNQLGILPKIIMDEKKNNIKTLTTINTDTELSYGLIKKKRNYNYLAETIGSITELAIQEFGD</sequence>
<dbReference type="InterPro" id="IPR000847">
    <property type="entry name" value="LysR_HTH_N"/>
</dbReference>
<dbReference type="CDD" id="cd05466">
    <property type="entry name" value="PBP2_LTTR_substrate"/>
    <property type="match status" value="1"/>
</dbReference>
<evidence type="ECO:0000256" key="1">
    <source>
        <dbReference type="ARBA" id="ARBA00009437"/>
    </source>
</evidence>
<keyword evidence="4" id="KW-0804">Transcription</keyword>
<dbReference type="Proteomes" id="UP000051166">
    <property type="component" value="Unassembled WGS sequence"/>
</dbReference>
<comment type="caution">
    <text evidence="6">The sequence shown here is derived from an EMBL/GenBank/DDBJ whole genome shotgun (WGS) entry which is preliminary data.</text>
</comment>
<keyword evidence="2" id="KW-0805">Transcription regulation</keyword>
<evidence type="ECO:0000259" key="5">
    <source>
        <dbReference type="PROSITE" id="PS50931"/>
    </source>
</evidence>
<dbReference type="STRING" id="1423801.FD50_GL000767"/>
<gene>
    <name evidence="6" type="ORF">FD50_GL000767</name>
</gene>
<evidence type="ECO:0000256" key="2">
    <source>
        <dbReference type="ARBA" id="ARBA00023015"/>
    </source>
</evidence>
<dbReference type="AlphaFoldDB" id="A0A0R1V1F7"/>
<comment type="similarity">
    <text evidence="1">Belongs to the LysR transcriptional regulatory family.</text>
</comment>
<accession>A0A0R1V1F7</accession>